<evidence type="ECO:0000256" key="3">
    <source>
        <dbReference type="ARBA" id="ARBA00022475"/>
    </source>
</evidence>
<feature type="transmembrane region" description="Helical" evidence="11">
    <location>
        <begin position="1038"/>
        <end position="1066"/>
    </location>
</feature>
<protein>
    <recommendedName>
        <fullName evidence="2">chitin synthase</fullName>
        <ecNumber evidence="2">2.4.1.16</ecNumber>
    </recommendedName>
</protein>
<evidence type="ECO:0000256" key="5">
    <source>
        <dbReference type="ARBA" id="ARBA00022679"/>
    </source>
</evidence>
<feature type="transmembrane region" description="Helical" evidence="11">
    <location>
        <begin position="1098"/>
        <end position="1122"/>
    </location>
</feature>
<keyword evidence="8 11" id="KW-0472">Membrane</keyword>
<evidence type="ECO:0000256" key="10">
    <source>
        <dbReference type="SAM" id="MobiDB-lite"/>
    </source>
</evidence>
<evidence type="ECO:0000256" key="9">
    <source>
        <dbReference type="ARBA" id="ARBA00023180"/>
    </source>
</evidence>
<organism evidence="13 14">
    <name type="scientific">Saccharomycodes ludwigii</name>
    <dbReference type="NCBI Taxonomy" id="36035"/>
    <lineage>
        <taxon>Eukaryota</taxon>
        <taxon>Fungi</taxon>
        <taxon>Dikarya</taxon>
        <taxon>Ascomycota</taxon>
        <taxon>Saccharomycotina</taxon>
        <taxon>Saccharomycetes</taxon>
        <taxon>Saccharomycodales</taxon>
        <taxon>Saccharomycodaceae</taxon>
        <taxon>Saccharomycodes</taxon>
    </lineage>
</organism>
<feature type="region of interest" description="Disordered" evidence="10">
    <location>
        <begin position="86"/>
        <end position="108"/>
    </location>
</feature>
<dbReference type="GO" id="GO:0030428">
    <property type="term" value="C:cell septum"/>
    <property type="evidence" value="ECO:0007669"/>
    <property type="project" value="TreeGrafter"/>
</dbReference>
<feature type="region of interest" description="Disordered" evidence="10">
    <location>
        <begin position="1"/>
        <end position="30"/>
    </location>
</feature>
<keyword evidence="5" id="KW-0808">Transferase</keyword>
<evidence type="ECO:0000259" key="12">
    <source>
        <dbReference type="Pfam" id="PF22997"/>
    </source>
</evidence>
<accession>A0A376BA93</accession>
<dbReference type="CDD" id="cd04190">
    <property type="entry name" value="Chitin_synth_C"/>
    <property type="match status" value="1"/>
</dbReference>
<dbReference type="SUPFAM" id="SSF53448">
    <property type="entry name" value="Nucleotide-diphospho-sugar transferases"/>
    <property type="match status" value="1"/>
</dbReference>
<keyword evidence="7 11" id="KW-1133">Transmembrane helix</keyword>
<evidence type="ECO:0000313" key="13">
    <source>
        <dbReference type="EMBL" id="SSD61618.1"/>
    </source>
</evidence>
<evidence type="ECO:0000256" key="11">
    <source>
        <dbReference type="SAM" id="Phobius"/>
    </source>
</evidence>
<feature type="compositionally biased region" description="Polar residues" evidence="10">
    <location>
        <begin position="86"/>
        <end position="96"/>
    </location>
</feature>
<keyword evidence="14" id="KW-1185">Reference proteome</keyword>
<dbReference type="Pfam" id="PF22997">
    <property type="entry name" value="CHS4"/>
    <property type="match status" value="1"/>
</dbReference>
<evidence type="ECO:0000256" key="4">
    <source>
        <dbReference type="ARBA" id="ARBA00022676"/>
    </source>
</evidence>
<dbReference type="VEuPathDB" id="FungiDB:SCODWIG_03379"/>
<evidence type="ECO:0000313" key="14">
    <source>
        <dbReference type="Proteomes" id="UP000262825"/>
    </source>
</evidence>
<feature type="region of interest" description="Disordered" evidence="10">
    <location>
        <begin position="485"/>
        <end position="504"/>
    </location>
</feature>
<evidence type="ECO:0000256" key="2">
    <source>
        <dbReference type="ARBA" id="ARBA00012543"/>
    </source>
</evidence>
<dbReference type="GO" id="GO:0005886">
    <property type="term" value="C:plasma membrane"/>
    <property type="evidence" value="ECO:0007669"/>
    <property type="project" value="UniProtKB-SubCell"/>
</dbReference>
<keyword evidence="4" id="KW-0328">Glycosyltransferase</keyword>
<feature type="transmembrane region" description="Helical" evidence="11">
    <location>
        <begin position="1072"/>
        <end position="1091"/>
    </location>
</feature>
<gene>
    <name evidence="13" type="ORF">SCODWIG_03379</name>
</gene>
<keyword evidence="9" id="KW-0325">Glycoprotein</keyword>
<dbReference type="EC" id="2.4.1.16" evidence="2"/>
<feature type="compositionally biased region" description="Polar residues" evidence="10">
    <location>
        <begin position="489"/>
        <end position="499"/>
    </location>
</feature>
<dbReference type="InterPro" id="IPR004835">
    <property type="entry name" value="Chitin_synth"/>
</dbReference>
<dbReference type="PANTHER" id="PTHR22914">
    <property type="entry name" value="CHITIN SYNTHASE"/>
    <property type="match status" value="1"/>
</dbReference>
<reference evidence="14" key="1">
    <citation type="submission" date="2018-06" db="EMBL/GenBank/DDBJ databases">
        <authorList>
            <person name="Guldener U."/>
        </authorList>
    </citation>
    <scope>NUCLEOTIDE SEQUENCE [LARGE SCALE GENOMIC DNA]</scope>
    <source>
        <strain evidence="14">UTAD17</strain>
    </source>
</reference>
<evidence type="ECO:0000256" key="7">
    <source>
        <dbReference type="ARBA" id="ARBA00022989"/>
    </source>
</evidence>
<evidence type="ECO:0000256" key="8">
    <source>
        <dbReference type="ARBA" id="ARBA00023136"/>
    </source>
</evidence>
<keyword evidence="6 11" id="KW-0812">Transmembrane</keyword>
<evidence type="ECO:0000256" key="1">
    <source>
        <dbReference type="ARBA" id="ARBA00004651"/>
    </source>
</evidence>
<dbReference type="GO" id="GO:0004100">
    <property type="term" value="F:chitin synthase activity"/>
    <property type="evidence" value="ECO:0007669"/>
    <property type="project" value="UniProtKB-EC"/>
</dbReference>
<dbReference type="InterPro" id="IPR054295">
    <property type="entry name" value="CHS4-like_dom"/>
</dbReference>
<dbReference type="AlphaFoldDB" id="A0A376BA93"/>
<feature type="transmembrane region" description="Helical" evidence="11">
    <location>
        <begin position="412"/>
        <end position="437"/>
    </location>
</feature>
<comment type="subcellular location">
    <subcellularLocation>
        <location evidence="1">Cell membrane</location>
        <topology evidence="1">Multi-pass membrane protein</topology>
    </subcellularLocation>
</comment>
<feature type="transmembrane region" description="Helical" evidence="11">
    <location>
        <begin position="161"/>
        <end position="181"/>
    </location>
</feature>
<feature type="domain" description="Chitin synthase 4-like" evidence="12">
    <location>
        <begin position="322"/>
        <end position="399"/>
    </location>
</feature>
<dbReference type="Proteomes" id="UP000262825">
    <property type="component" value="Unassembled WGS sequence"/>
</dbReference>
<feature type="transmembrane region" description="Helical" evidence="11">
    <location>
        <begin position="127"/>
        <end position="149"/>
    </location>
</feature>
<dbReference type="Pfam" id="PF03142">
    <property type="entry name" value="Chitin_synth_2"/>
    <property type="match status" value="1"/>
</dbReference>
<dbReference type="PANTHER" id="PTHR22914:SF16">
    <property type="entry name" value="CHITIN SYNTHASE 3"/>
    <property type="match status" value="1"/>
</dbReference>
<evidence type="ECO:0000256" key="6">
    <source>
        <dbReference type="ARBA" id="ARBA00022692"/>
    </source>
</evidence>
<sequence length="1181" mass="134106">MTKKNSFTDTNGNSSKEQQYGNIDNNIPSSPQKEILQNQVKYLPLNNSNDLHISINTDSETTNAFKKVDSIASINDESVNITDTSQYTENKQNGSGSPFDKTLLNKGKKPKDNKTITYKFEQPLTLWQAYCYIITFWAPAFVLSLFGMPQKERQMAWREKIALISMIFYCGSIVAFLTFGFTKTVCKAPGLRLRSDQIVNNQLIINGRVFFLDSWIHPEIAGIPATTNMFNELLNFGGSDASFLFQNVNGNCKGLIKPRDNCTIPHDNEGNLAWYFPCKLLNKDGLYDNKFDKFLSYDVNTCHTSKKSRDFYYNKKSDAELYFTWEDIQNSTRNLVVANGNVLDLDLLNLLESESLLYPPYFDYLKQGDLKGYDISMLMSNSEQKKVMHCLTEIIRVGSIDSETIGCIASDIVLYLSLIFILSIVIAKFLVACYFNWIIAKKQGAFSVDNKALAEHTNVIEDWSQDIYKQGPIKNVEPHLRPVKGSFKQGGNASTTNNNSRKKLPDFSKLLPLYYNKTGSKLYLEAADHNKKSDNGAGSVDDTSVDGLSIKLTRQKLLLEKSSHDLQYTCTVETSNDNMTTMTTQSVSNNKLNTTNPWNEILKEPGAPLTDHEDSKNGIGEENKERQKLAQLFFTKQFINRLDPSIIHPNAVLQPPPYFKPNGYPLIHTICFVTCYSEDEVGLRTTLDSISTTDYPNSHKLIMILCDGLIKGSGNDKTTPDIVLDMMEDCITTRDEVTAHSYIAVASGSKRHNMAKVYAGFYKYNDATVPIEKQQRVPLIAIVKTGTPNEAGTAKPGNRGKRDSQVILMSFLQKLTFNERMTDLEYEILKNIWCITGLMPDFYEAVLMVDADTKVFPDSLTHMLAEMVKDPEIMGLCGETKISNKKQSWVTAIQVFEYYISHHQSKAFESVFGSVTCLPGCFSIYRIKSPKGKDGFWVPILANSDIVEKYSDNVTNSLHKKNLLLLGEDRYLSSLMLRTFPKRKQIFLPKAACKTVVPDKFKVLLSQRRRWINSTVHNLFELVLINDLCGTFCFSMQFVIFIELVGTLVLPLAICFTIYVIIFSIFSQPTPVITLVLLAIILGLPGVLIIVNATRWSYLAWLFIYILALPIWNFVLPTYAYWKFDDFSWGDTRTITTTNSNAAIKTNLKEETEDDFDYSQITLRTWREFEIEERLKRYGRK</sequence>
<name>A0A376BA93_9ASCO</name>
<dbReference type="EMBL" id="UFAJ01000793">
    <property type="protein sequence ID" value="SSD61618.1"/>
    <property type="molecule type" value="Genomic_DNA"/>
</dbReference>
<dbReference type="GO" id="GO:0006031">
    <property type="term" value="P:chitin biosynthetic process"/>
    <property type="evidence" value="ECO:0007669"/>
    <property type="project" value="TreeGrafter"/>
</dbReference>
<dbReference type="InterPro" id="IPR029044">
    <property type="entry name" value="Nucleotide-diphossugar_trans"/>
</dbReference>
<proteinExistence type="predicted"/>
<keyword evidence="3" id="KW-1003">Cell membrane</keyword>